<dbReference type="Proteomes" id="UP001378188">
    <property type="component" value="Unassembled WGS sequence"/>
</dbReference>
<keyword evidence="3" id="KW-1185">Reference proteome</keyword>
<evidence type="ECO:0000313" key="2">
    <source>
        <dbReference type="EMBL" id="MEJ8573888.1"/>
    </source>
</evidence>
<dbReference type="RefSeq" id="WP_340331587.1">
    <property type="nucleotide sequence ID" value="NZ_JAZHOF010000009.1"/>
</dbReference>
<feature type="signal peptide" evidence="1">
    <location>
        <begin position="1"/>
        <end position="21"/>
    </location>
</feature>
<dbReference type="AlphaFoldDB" id="A0AAW9S146"/>
<comment type="caution">
    <text evidence="2">The sequence shown here is derived from an EMBL/GenBank/DDBJ whole genome shotgun (WGS) entry which is preliminary data.</text>
</comment>
<dbReference type="EMBL" id="JAZHOF010000009">
    <property type="protein sequence ID" value="MEJ8573888.1"/>
    <property type="molecule type" value="Genomic_DNA"/>
</dbReference>
<keyword evidence="1" id="KW-0732">Signal</keyword>
<dbReference type="InterPro" id="IPR018247">
    <property type="entry name" value="EF_Hand_1_Ca_BS"/>
</dbReference>
<dbReference type="InterPro" id="IPR010412">
    <property type="entry name" value="DUF1007"/>
</dbReference>
<evidence type="ECO:0000313" key="3">
    <source>
        <dbReference type="Proteomes" id="UP001378188"/>
    </source>
</evidence>
<sequence length="218" mass="23919">MSLALWLIAFASAVTGGPAEAHPHLWIESRSDVLFDAEGAITAVRHTWTFDEMYSAYAIQGLDSDGDGMLSRRELEPVNEANVESLAEYEYFTFLRVVSDDPVQASFSAPTDSWTEFDGSVLSFQFTLPLEEPIDPARFKTGIDVFDPAYFVGFTFADDNPVRLVDAPEACRSRTGRARGFDEAIAGKLAQIPATGELPPDLLDLTVTNANTIRVICN</sequence>
<name>A0AAW9S146_9HYPH</name>
<proteinExistence type="predicted"/>
<organism evidence="2 3">
    <name type="scientific">Microbaculum marinum</name>
    <dbReference type="NCBI Taxonomy" id="1764581"/>
    <lineage>
        <taxon>Bacteria</taxon>
        <taxon>Pseudomonadati</taxon>
        <taxon>Pseudomonadota</taxon>
        <taxon>Alphaproteobacteria</taxon>
        <taxon>Hyphomicrobiales</taxon>
        <taxon>Tepidamorphaceae</taxon>
        <taxon>Microbaculum</taxon>
    </lineage>
</organism>
<protein>
    <submittedName>
        <fullName evidence="2">DUF1007 family protein</fullName>
    </submittedName>
</protein>
<accession>A0AAW9S146</accession>
<evidence type="ECO:0000256" key="1">
    <source>
        <dbReference type="SAM" id="SignalP"/>
    </source>
</evidence>
<feature type="chain" id="PRO_5043522026" evidence="1">
    <location>
        <begin position="22"/>
        <end position="218"/>
    </location>
</feature>
<gene>
    <name evidence="2" type="ORF">V3328_20545</name>
</gene>
<reference evidence="2 3" key="1">
    <citation type="submission" date="2024-02" db="EMBL/GenBank/DDBJ databases">
        <title>Genome analysis and characterization of Microbaculum marinisediminis sp. nov., isolated from marine sediment.</title>
        <authorList>
            <person name="Du Z.-J."/>
            <person name="Ye Y.-Q."/>
            <person name="Zhang Z.-R."/>
            <person name="Yuan S.-M."/>
            <person name="Zhang X.-Y."/>
        </authorList>
    </citation>
    <scope>NUCLEOTIDE SEQUENCE [LARGE SCALE GENOMIC DNA]</scope>
    <source>
        <strain evidence="2 3">SDUM1044001</strain>
    </source>
</reference>
<dbReference type="Pfam" id="PF06226">
    <property type="entry name" value="DUF1007"/>
    <property type="match status" value="1"/>
</dbReference>
<dbReference type="PROSITE" id="PS00018">
    <property type="entry name" value="EF_HAND_1"/>
    <property type="match status" value="1"/>
</dbReference>